<evidence type="ECO:0000313" key="9">
    <source>
        <dbReference type="EMBL" id="WVX81988.1"/>
    </source>
</evidence>
<keyword evidence="10" id="KW-1185">Reference proteome</keyword>
<evidence type="ECO:0000256" key="8">
    <source>
        <dbReference type="SAM" id="Phobius"/>
    </source>
</evidence>
<feature type="transmembrane region" description="Helical" evidence="8">
    <location>
        <begin position="42"/>
        <end position="65"/>
    </location>
</feature>
<evidence type="ECO:0000256" key="1">
    <source>
        <dbReference type="ARBA" id="ARBA00004141"/>
    </source>
</evidence>
<keyword evidence="7 8" id="KW-0472">Membrane</keyword>
<gene>
    <name evidence="9" type="ORF">R4Z09_02920</name>
</gene>
<feature type="transmembrane region" description="Helical" evidence="8">
    <location>
        <begin position="280"/>
        <end position="302"/>
    </location>
</feature>
<accession>A0ABZ2CEQ1</accession>
<proteinExistence type="inferred from homology"/>
<feature type="transmembrane region" description="Helical" evidence="8">
    <location>
        <begin position="233"/>
        <end position="260"/>
    </location>
</feature>
<dbReference type="InterPro" id="IPR004761">
    <property type="entry name" value="Spore_GerAB"/>
</dbReference>
<keyword evidence="3" id="KW-0813">Transport</keyword>
<protein>
    <submittedName>
        <fullName evidence="9">GerAB/ArcD/ProY family transporter</fullName>
    </submittedName>
</protein>
<dbReference type="PANTHER" id="PTHR34975:SF2">
    <property type="entry name" value="SPORE GERMINATION PROTEIN A2"/>
    <property type="match status" value="1"/>
</dbReference>
<evidence type="ECO:0000256" key="4">
    <source>
        <dbReference type="ARBA" id="ARBA00022544"/>
    </source>
</evidence>
<name>A0ABZ2CEQ1_9BACI</name>
<feature type="transmembrane region" description="Helical" evidence="8">
    <location>
        <begin position="115"/>
        <end position="137"/>
    </location>
</feature>
<comment type="similarity">
    <text evidence="2">Belongs to the amino acid-polyamine-organocation (APC) superfamily. Spore germination protein (SGP) (TC 2.A.3.9) family.</text>
</comment>
<evidence type="ECO:0000256" key="5">
    <source>
        <dbReference type="ARBA" id="ARBA00022692"/>
    </source>
</evidence>
<keyword evidence="5 8" id="KW-0812">Transmembrane</keyword>
<feature type="transmembrane region" description="Helical" evidence="8">
    <location>
        <begin position="314"/>
        <end position="333"/>
    </location>
</feature>
<evidence type="ECO:0000313" key="10">
    <source>
        <dbReference type="Proteomes" id="UP001357223"/>
    </source>
</evidence>
<evidence type="ECO:0000256" key="6">
    <source>
        <dbReference type="ARBA" id="ARBA00022989"/>
    </source>
</evidence>
<dbReference type="PANTHER" id="PTHR34975">
    <property type="entry name" value="SPORE GERMINATION PROTEIN A2"/>
    <property type="match status" value="1"/>
</dbReference>
<dbReference type="EMBL" id="CP137640">
    <property type="protein sequence ID" value="WVX81988.1"/>
    <property type="molecule type" value="Genomic_DNA"/>
</dbReference>
<evidence type="ECO:0000256" key="2">
    <source>
        <dbReference type="ARBA" id="ARBA00007998"/>
    </source>
</evidence>
<comment type="subcellular location">
    <subcellularLocation>
        <location evidence="1">Membrane</location>
        <topology evidence="1">Multi-pass membrane protein</topology>
    </subcellularLocation>
</comment>
<feature type="transmembrane region" description="Helical" evidence="8">
    <location>
        <begin position="191"/>
        <end position="212"/>
    </location>
</feature>
<dbReference type="RefSeq" id="WP_338450896.1">
    <property type="nucleotide sequence ID" value="NZ_CP137640.1"/>
</dbReference>
<evidence type="ECO:0000256" key="3">
    <source>
        <dbReference type="ARBA" id="ARBA00022448"/>
    </source>
</evidence>
<keyword evidence="6 8" id="KW-1133">Transmembrane helix</keyword>
<sequence>MGDFILFDKTAQLGKGYIIAFASRSQMLYYILFLPKFLEMPYLLLGILAVGILSQINLFILSKCLSSKYTQHGYHGFADLLGRRTLRIIVFAGIAIIFIKMSMIILGYAEIVHQFIFPAMQPPWMILFIMLISTYIASQGMEKTLRFGIIAFLCTFWIILLYIPYFFPPVAELHDLYPLISTDWSHKPWKGILMVWSSLSGPEYLILVLPWINSKQKTLRYLSIANAISILEYLLLFLACLFFFGTTYLGKIGFPVVNMIRYLQSPVFERVEIIMISLQMFNYVFFISVLLLCFYGAIRIFAGTQYKETTRKGFYAVCLLVLAGVFLIQLFYWREGKELNRWANVQLWSGAFTYLLIPSLLLAATKIKGRRSSL</sequence>
<dbReference type="Proteomes" id="UP001357223">
    <property type="component" value="Chromosome"/>
</dbReference>
<feature type="transmembrane region" description="Helical" evidence="8">
    <location>
        <begin position="86"/>
        <end position="109"/>
    </location>
</feature>
<feature type="transmembrane region" description="Helical" evidence="8">
    <location>
        <begin position="345"/>
        <end position="364"/>
    </location>
</feature>
<dbReference type="Pfam" id="PF03845">
    <property type="entry name" value="Spore_permease"/>
    <property type="match status" value="1"/>
</dbReference>
<feature type="transmembrane region" description="Helical" evidence="8">
    <location>
        <begin position="149"/>
        <end position="171"/>
    </location>
</feature>
<reference evidence="9 10" key="1">
    <citation type="submission" date="2023-10" db="EMBL/GenBank/DDBJ databases">
        <title>Niallia locisalis sp.nov. isolated from a salt pond sample.</title>
        <authorList>
            <person name="Li X.-J."/>
            <person name="Dong L."/>
        </authorList>
    </citation>
    <scope>NUCLEOTIDE SEQUENCE [LARGE SCALE GENOMIC DNA]</scope>
    <source>
        <strain evidence="9 10">DSM 29761</strain>
    </source>
</reference>
<organism evidence="9 10">
    <name type="scientific">Niallia oryzisoli</name>
    <dbReference type="NCBI Taxonomy" id="1737571"/>
    <lineage>
        <taxon>Bacteria</taxon>
        <taxon>Bacillati</taxon>
        <taxon>Bacillota</taxon>
        <taxon>Bacilli</taxon>
        <taxon>Bacillales</taxon>
        <taxon>Bacillaceae</taxon>
        <taxon>Niallia</taxon>
    </lineage>
</organism>
<keyword evidence="4" id="KW-0309">Germination</keyword>
<evidence type="ECO:0000256" key="7">
    <source>
        <dbReference type="ARBA" id="ARBA00023136"/>
    </source>
</evidence>